<evidence type="ECO:0000256" key="4">
    <source>
        <dbReference type="PROSITE-ProRule" id="PRU01343"/>
    </source>
</evidence>
<dbReference type="PROSITE" id="PS51999">
    <property type="entry name" value="ZF_GRF"/>
    <property type="match status" value="1"/>
</dbReference>
<organism evidence="6 7">
    <name type="scientific">Gossypium stocksii</name>
    <dbReference type="NCBI Taxonomy" id="47602"/>
    <lineage>
        <taxon>Eukaryota</taxon>
        <taxon>Viridiplantae</taxon>
        <taxon>Streptophyta</taxon>
        <taxon>Embryophyta</taxon>
        <taxon>Tracheophyta</taxon>
        <taxon>Spermatophyta</taxon>
        <taxon>Magnoliopsida</taxon>
        <taxon>eudicotyledons</taxon>
        <taxon>Gunneridae</taxon>
        <taxon>Pentapetalae</taxon>
        <taxon>rosids</taxon>
        <taxon>malvids</taxon>
        <taxon>Malvales</taxon>
        <taxon>Malvaceae</taxon>
        <taxon>Malvoideae</taxon>
        <taxon>Gossypium</taxon>
    </lineage>
</organism>
<evidence type="ECO:0000256" key="3">
    <source>
        <dbReference type="ARBA" id="ARBA00022833"/>
    </source>
</evidence>
<dbReference type="GO" id="GO:0008270">
    <property type="term" value="F:zinc ion binding"/>
    <property type="evidence" value="ECO:0007669"/>
    <property type="project" value="UniProtKB-KW"/>
</dbReference>
<comment type="caution">
    <text evidence="6">The sequence shown here is derived from an EMBL/GenBank/DDBJ whole genome shotgun (WGS) entry which is preliminary data.</text>
</comment>
<keyword evidence="7" id="KW-1185">Reference proteome</keyword>
<keyword evidence="3" id="KW-0862">Zinc</keyword>
<dbReference type="Pfam" id="PF06839">
    <property type="entry name" value="Zn_ribbon_GRF"/>
    <property type="match status" value="1"/>
</dbReference>
<dbReference type="Proteomes" id="UP000828251">
    <property type="component" value="Unassembled WGS sequence"/>
</dbReference>
<proteinExistence type="predicted"/>
<evidence type="ECO:0000256" key="2">
    <source>
        <dbReference type="ARBA" id="ARBA00022771"/>
    </source>
</evidence>
<dbReference type="PANTHER" id="PTHR33248">
    <property type="entry name" value="ZINC ION-BINDING PROTEIN"/>
    <property type="match status" value="1"/>
</dbReference>
<evidence type="ECO:0000313" key="7">
    <source>
        <dbReference type="Proteomes" id="UP000828251"/>
    </source>
</evidence>
<evidence type="ECO:0000256" key="1">
    <source>
        <dbReference type="ARBA" id="ARBA00022723"/>
    </source>
</evidence>
<sequence length="99" mass="11563">MEMPEVIPVCYCGNLAKLNMPWSNDNPGRRFFGCTKFGSGFRKPCRFFSWFDLPLMPHSRFVVLGLLKKVRALEEARKREKKTWLLLLVILTVLLFLKA</sequence>
<name>A0A9D3WBP9_9ROSI</name>
<gene>
    <name evidence="6" type="ORF">J1N35_003908</name>
</gene>
<evidence type="ECO:0000259" key="5">
    <source>
        <dbReference type="PROSITE" id="PS51999"/>
    </source>
</evidence>
<protein>
    <recommendedName>
        <fullName evidence="5">GRF-type domain-containing protein</fullName>
    </recommendedName>
</protein>
<evidence type="ECO:0000313" key="6">
    <source>
        <dbReference type="EMBL" id="KAH1120748.1"/>
    </source>
</evidence>
<accession>A0A9D3WBP9</accession>
<dbReference type="AlphaFoldDB" id="A0A9D3WBP9"/>
<dbReference type="OrthoDB" id="2822301at2759"/>
<dbReference type="EMBL" id="JAIQCV010000002">
    <property type="protein sequence ID" value="KAH1120748.1"/>
    <property type="molecule type" value="Genomic_DNA"/>
</dbReference>
<keyword evidence="2 4" id="KW-0863">Zinc-finger</keyword>
<reference evidence="6 7" key="1">
    <citation type="journal article" date="2021" name="Plant Biotechnol. J.">
        <title>Multi-omics assisted identification of the key and species-specific regulatory components of drought-tolerant mechanisms in Gossypium stocksii.</title>
        <authorList>
            <person name="Yu D."/>
            <person name="Ke L."/>
            <person name="Zhang D."/>
            <person name="Wu Y."/>
            <person name="Sun Y."/>
            <person name="Mei J."/>
            <person name="Sun J."/>
            <person name="Sun Y."/>
        </authorList>
    </citation>
    <scope>NUCLEOTIDE SEQUENCE [LARGE SCALE GENOMIC DNA]</scope>
    <source>
        <strain evidence="7">cv. E1</strain>
        <tissue evidence="6">Leaf</tissue>
    </source>
</reference>
<dbReference type="InterPro" id="IPR010666">
    <property type="entry name" value="Znf_GRF"/>
</dbReference>
<keyword evidence="1" id="KW-0479">Metal-binding</keyword>
<feature type="domain" description="GRF-type" evidence="5">
    <location>
        <begin position="10"/>
        <end position="54"/>
    </location>
</feature>